<accession>A0A0C3CX75</accession>
<feature type="compositionally biased region" description="Low complexity" evidence="1">
    <location>
        <begin position="874"/>
        <end position="888"/>
    </location>
</feature>
<feature type="region of interest" description="Disordered" evidence="1">
    <location>
        <begin position="858"/>
        <end position="898"/>
    </location>
</feature>
<evidence type="ECO:0000256" key="1">
    <source>
        <dbReference type="SAM" id="MobiDB-lite"/>
    </source>
</evidence>
<proteinExistence type="predicted"/>
<dbReference type="PANTHER" id="PTHR31912">
    <property type="entry name" value="IP13529P"/>
    <property type="match status" value="1"/>
</dbReference>
<protein>
    <submittedName>
        <fullName evidence="2">Uncharacterized protein</fullName>
    </submittedName>
</protein>
<feature type="region of interest" description="Disordered" evidence="1">
    <location>
        <begin position="1"/>
        <end position="35"/>
    </location>
</feature>
<dbReference type="Proteomes" id="UP000053989">
    <property type="component" value="Unassembled WGS sequence"/>
</dbReference>
<reference evidence="3" key="2">
    <citation type="submission" date="2015-01" db="EMBL/GenBank/DDBJ databases">
        <title>Evolutionary Origins and Diversification of the Mycorrhizal Mutualists.</title>
        <authorList>
            <consortium name="DOE Joint Genome Institute"/>
            <consortium name="Mycorrhizal Genomics Consortium"/>
            <person name="Kohler A."/>
            <person name="Kuo A."/>
            <person name="Nagy L.G."/>
            <person name="Floudas D."/>
            <person name="Copeland A."/>
            <person name="Barry K.W."/>
            <person name="Cichocki N."/>
            <person name="Veneault-Fourrey C."/>
            <person name="LaButti K."/>
            <person name="Lindquist E.A."/>
            <person name="Lipzen A."/>
            <person name="Lundell T."/>
            <person name="Morin E."/>
            <person name="Murat C."/>
            <person name="Riley R."/>
            <person name="Ohm R."/>
            <person name="Sun H."/>
            <person name="Tunlid A."/>
            <person name="Henrissat B."/>
            <person name="Grigoriev I.V."/>
            <person name="Hibbett D.S."/>
            <person name="Martin F."/>
        </authorList>
    </citation>
    <scope>NUCLEOTIDE SEQUENCE [LARGE SCALE GENOMIC DNA]</scope>
    <source>
        <strain evidence="3">Foug A</strain>
    </source>
</reference>
<sequence length="1470" mass="164190">MSTPVNEEISDSSSEPDDLSEGADDKSNKINSPDNPYYPWPSKEHFITALLFNSAHLLFSDAQKQAVLNWAKELGAKNVPSLYAVKKCQERMESAFGVPMHMFKSQTGNIFYLNDVAKAVAMDYSNPLTRFEMQDYPEDGGLGMSEVFHGEKMLLELPSPPAVRVHGKIFFVNELLQDCSGMYFIPEHFFYGSYPLDTPSAVSDPMSYLQELCALGRKVEQTDVGFIVSDMKEIVRISGFMCTFKDLSADPNELSCGLVETLSQLEKLVPHPLHAKANGRMVYSVPLIIFMDNVSGNISKQWNKHHAIYMSNANLPHAMIEKEFCVRFVTASLHAPPMELMKAMKESISKASEAGVIAWDCKGHEEVLLDLYGLFVGGDNPMQGKECSHAGLRCNYFCRTCHVGGTQEYKHSEEGYNTIFSSGELRTPEGTTTEICRQISLALGSGATEKLKSATALTGVRDSITTSIVQTLVDMGKKLHKHSSGEVPIPKADIRARLEQELNDYFKGTDVEDMINPLLGMKGVNIHLDTPTEVLHTILLGVVKYFWGQTVFLLEKAKLLDLLQAHLDSVGQDGLNAPSLNARNRHAPSRDTCKMFARHDMIRHIATSGFWFDQQRGQWVCGGTDVIDYLPMHPQQSQLFGLPTNPEESGIQKVALVGDPKNKKAPPRRVPWLDMRSSKLMHYQSSSHYYHLGSSLRTSGGDVVHVDGHSHIGRVKEILVSVDHSRKIEFIVLQLFTFAPNLHPQLRLPCLTELADQEVVFFKDIICSINLQHNCVDVKCRILLTKPIHQEHIQTSRNSAVVNHELTPEFFLNVYSIHNYMHISNTLPKNLHVAPLRVPNVQDIRKAAVQQLQKKRAGKAGALATDESSTPPLAASGKGSTSSGQQSAFTTSFPVKKGRGSKWQNVQAVAPSTQHISVTSEMSSMTMQRGQSQFPDNQFTSPGASSSMQTSYSSVAAFRAPPAPPAHRIPSAAPILTTFSTLHSHSHSPSVPSQPKHPATQHLPPYHQSMVFAVPPLQPAPSYLPLFLPDRLSQPTQAPVQESQMGLPGYYAEFYMGPNSHLSSHEIKRLKAEAAVYAVEYDVQVDKLVKFAELGNIASMMLNLKASFLQQSPATPLNKFKAMKATLESKEFEEPLRKRITCCLLSPNLTAYVEDTLEHVMNLIQEQREIFNVEEICFEDMELLEMLKTTVGRVLTSVRGQMKNAVSRSLAKHDSIVEITRAISQGHIEVNAAHWACIAFIRCCLCMYKIGNQDFWDVSLINLLTPSVIPLLHKDLHNIIKEESGMSPEAFIISMQEDLPEHEDPSHIPAEVDDFPLDPSLRANNPNSGVVGGEYQTTEELANGIASHEDDIPEDDDEWSGFGRTHPKWGPKRFWNFIDSILEIIHENAKATSKTQQEQQQIYNEYFIHISLCIFPLSDSFQSILQGYLQRDLKDFTGNTKIQRQIQQIMSAGPKKSPEWQRTIEAKLLW</sequence>
<dbReference type="PANTHER" id="PTHR31912:SF34">
    <property type="entry name" value="NOTOCHORD-RELATED PROTEIN"/>
    <property type="match status" value="1"/>
</dbReference>
<evidence type="ECO:0000313" key="2">
    <source>
        <dbReference type="EMBL" id="KIM53155.1"/>
    </source>
</evidence>
<dbReference type="InParanoid" id="A0A0C3CX75"/>
<dbReference type="EMBL" id="KN822188">
    <property type="protein sequence ID" value="KIM53155.1"/>
    <property type="molecule type" value="Genomic_DNA"/>
</dbReference>
<gene>
    <name evidence="2" type="ORF">SCLCIDRAFT_32084</name>
</gene>
<keyword evidence="3" id="KW-1185">Reference proteome</keyword>
<feature type="compositionally biased region" description="Acidic residues" evidence="1">
    <location>
        <begin position="8"/>
        <end position="22"/>
    </location>
</feature>
<reference evidence="2 3" key="1">
    <citation type="submission" date="2014-04" db="EMBL/GenBank/DDBJ databases">
        <authorList>
            <consortium name="DOE Joint Genome Institute"/>
            <person name="Kuo A."/>
            <person name="Kohler A."/>
            <person name="Nagy L.G."/>
            <person name="Floudas D."/>
            <person name="Copeland A."/>
            <person name="Barry K.W."/>
            <person name="Cichocki N."/>
            <person name="Veneault-Fourrey C."/>
            <person name="LaButti K."/>
            <person name="Lindquist E.A."/>
            <person name="Lipzen A."/>
            <person name="Lundell T."/>
            <person name="Morin E."/>
            <person name="Murat C."/>
            <person name="Sun H."/>
            <person name="Tunlid A."/>
            <person name="Henrissat B."/>
            <person name="Grigoriev I.V."/>
            <person name="Hibbett D.S."/>
            <person name="Martin F."/>
            <person name="Nordberg H.P."/>
            <person name="Cantor M.N."/>
            <person name="Hua S.X."/>
        </authorList>
    </citation>
    <scope>NUCLEOTIDE SEQUENCE [LARGE SCALE GENOMIC DNA]</scope>
    <source>
        <strain evidence="2 3">Foug A</strain>
    </source>
</reference>
<organism evidence="2 3">
    <name type="scientific">Scleroderma citrinum Foug A</name>
    <dbReference type="NCBI Taxonomy" id="1036808"/>
    <lineage>
        <taxon>Eukaryota</taxon>
        <taxon>Fungi</taxon>
        <taxon>Dikarya</taxon>
        <taxon>Basidiomycota</taxon>
        <taxon>Agaricomycotina</taxon>
        <taxon>Agaricomycetes</taxon>
        <taxon>Agaricomycetidae</taxon>
        <taxon>Boletales</taxon>
        <taxon>Sclerodermatineae</taxon>
        <taxon>Sclerodermataceae</taxon>
        <taxon>Scleroderma</taxon>
    </lineage>
</organism>
<dbReference type="OrthoDB" id="2506088at2759"/>
<dbReference type="HOGENOM" id="CLU_250242_0_0_1"/>
<dbReference type="STRING" id="1036808.A0A0C3CX75"/>
<evidence type="ECO:0000313" key="3">
    <source>
        <dbReference type="Proteomes" id="UP000053989"/>
    </source>
</evidence>
<name>A0A0C3CX75_9AGAM</name>